<evidence type="ECO:0000313" key="3">
    <source>
        <dbReference type="Proteomes" id="UP001378188"/>
    </source>
</evidence>
<accession>A0AAW9RJI7</accession>
<reference evidence="2 3" key="1">
    <citation type="submission" date="2024-02" db="EMBL/GenBank/DDBJ databases">
        <title>Genome analysis and characterization of Microbaculum marinisediminis sp. nov., isolated from marine sediment.</title>
        <authorList>
            <person name="Du Z.-J."/>
            <person name="Ye Y.-Q."/>
            <person name="Zhang Z.-R."/>
            <person name="Yuan S.-M."/>
            <person name="Zhang X.-Y."/>
        </authorList>
    </citation>
    <scope>NUCLEOTIDE SEQUENCE [LARGE SCALE GENOMIC DNA]</scope>
    <source>
        <strain evidence="2 3">SDUM1044001</strain>
    </source>
</reference>
<dbReference type="InterPro" id="IPR005303">
    <property type="entry name" value="MOCOS_middle"/>
</dbReference>
<dbReference type="EMBL" id="JAZHOF010000001">
    <property type="protein sequence ID" value="MEJ8570337.1"/>
    <property type="molecule type" value="Genomic_DNA"/>
</dbReference>
<name>A0AAW9RJI7_9HYPH</name>
<keyword evidence="3" id="KW-1185">Reference proteome</keyword>
<feature type="domain" description="MOSC" evidence="1">
    <location>
        <begin position="105"/>
        <end position="259"/>
    </location>
</feature>
<dbReference type="Pfam" id="PF03473">
    <property type="entry name" value="MOSC"/>
    <property type="match status" value="1"/>
</dbReference>
<sequence>MRGRSVPNATIDAIYRYPVKGLSAERLESVSLSPGEALPFDRAWAIENGPSGFDRDQPSPLPKIKFLMLMKNERLAALETRFDEETSEFEIFRHGKRVAGGKLDEPLGRQLIEQFFAAYSAEDLRGAPKILAAPGHTFSDVGKRVVSIASMASLRDLERVAAQAIHPLRFRANLYVEGWQPWQEFDFVGREIELGNAAVVKVLEPIVRCAATNVDPETGNRDMQIPRLLSGAFAHSDFGIYAEVVEGGPIETGAPVVVRPD</sequence>
<gene>
    <name evidence="2" type="ORF">V3328_02535</name>
</gene>
<dbReference type="GO" id="GO:0003824">
    <property type="term" value="F:catalytic activity"/>
    <property type="evidence" value="ECO:0007669"/>
    <property type="project" value="InterPro"/>
</dbReference>
<dbReference type="Pfam" id="PF03476">
    <property type="entry name" value="MOSC_N"/>
    <property type="match status" value="1"/>
</dbReference>
<proteinExistence type="predicted"/>
<organism evidence="2 3">
    <name type="scientific">Microbaculum marinum</name>
    <dbReference type="NCBI Taxonomy" id="1764581"/>
    <lineage>
        <taxon>Bacteria</taxon>
        <taxon>Pseudomonadati</taxon>
        <taxon>Pseudomonadota</taxon>
        <taxon>Alphaproteobacteria</taxon>
        <taxon>Hyphomicrobiales</taxon>
        <taxon>Tepidamorphaceae</taxon>
        <taxon>Microbaculum</taxon>
    </lineage>
</organism>
<dbReference type="GO" id="GO:0030170">
    <property type="term" value="F:pyridoxal phosphate binding"/>
    <property type="evidence" value="ECO:0007669"/>
    <property type="project" value="InterPro"/>
</dbReference>
<evidence type="ECO:0000313" key="2">
    <source>
        <dbReference type="EMBL" id="MEJ8570337.1"/>
    </source>
</evidence>
<dbReference type="Gene3D" id="2.40.33.20">
    <property type="entry name" value="PK beta-barrel domain-like"/>
    <property type="match status" value="1"/>
</dbReference>
<dbReference type="InterPro" id="IPR011037">
    <property type="entry name" value="Pyrv_Knase-like_insert_dom_sf"/>
</dbReference>
<dbReference type="GO" id="GO:0030151">
    <property type="term" value="F:molybdenum ion binding"/>
    <property type="evidence" value="ECO:0007669"/>
    <property type="project" value="InterPro"/>
</dbReference>
<dbReference type="RefSeq" id="WP_340328067.1">
    <property type="nucleotide sequence ID" value="NZ_JAZHOF010000001.1"/>
</dbReference>
<comment type="caution">
    <text evidence="2">The sequence shown here is derived from an EMBL/GenBank/DDBJ whole genome shotgun (WGS) entry which is preliminary data.</text>
</comment>
<dbReference type="PROSITE" id="PS51340">
    <property type="entry name" value="MOSC"/>
    <property type="match status" value="1"/>
</dbReference>
<dbReference type="InterPro" id="IPR005302">
    <property type="entry name" value="MoCF_Sase_C"/>
</dbReference>
<protein>
    <submittedName>
        <fullName evidence="2">MOSC domain-containing protein</fullName>
    </submittedName>
</protein>
<dbReference type="Proteomes" id="UP001378188">
    <property type="component" value="Unassembled WGS sequence"/>
</dbReference>
<dbReference type="AlphaFoldDB" id="A0AAW9RJI7"/>
<evidence type="ECO:0000259" key="1">
    <source>
        <dbReference type="PROSITE" id="PS51340"/>
    </source>
</evidence>
<dbReference type="SUPFAM" id="SSF50800">
    <property type="entry name" value="PK beta-barrel domain-like"/>
    <property type="match status" value="1"/>
</dbReference>